<protein>
    <submittedName>
        <fullName evidence="2">Uncharacterized protein</fullName>
    </submittedName>
</protein>
<gene>
    <name evidence="2" type="ORF">HMPREF9699_01129</name>
</gene>
<evidence type="ECO:0000313" key="2">
    <source>
        <dbReference type="EMBL" id="EKB57007.1"/>
    </source>
</evidence>
<dbReference type="STRING" id="883096.HMPREF9699_01129"/>
<organism evidence="2 3">
    <name type="scientific">Bergeyella zoohelcum ATCC 43767</name>
    <dbReference type="NCBI Taxonomy" id="883096"/>
    <lineage>
        <taxon>Bacteria</taxon>
        <taxon>Pseudomonadati</taxon>
        <taxon>Bacteroidota</taxon>
        <taxon>Flavobacteriia</taxon>
        <taxon>Flavobacteriales</taxon>
        <taxon>Weeksellaceae</taxon>
        <taxon>Bergeyella</taxon>
    </lineage>
</organism>
<evidence type="ECO:0000313" key="3">
    <source>
        <dbReference type="Proteomes" id="UP000006085"/>
    </source>
</evidence>
<reference evidence="2 3" key="1">
    <citation type="submission" date="2012-07" db="EMBL/GenBank/DDBJ databases">
        <title>The Genome Sequence of Bergeyella zoohelcum ATCC 43767.</title>
        <authorList>
            <consortium name="The Broad Institute Genome Sequencing Platform"/>
            <person name="Earl A."/>
            <person name="Ward D."/>
            <person name="Feldgarden M."/>
            <person name="Gevers D."/>
            <person name="Huys G."/>
            <person name="Walker B."/>
            <person name="Young S.K."/>
            <person name="Zeng Q."/>
            <person name="Gargeya S."/>
            <person name="Fitzgerald M."/>
            <person name="Haas B."/>
            <person name="Abouelleil A."/>
            <person name="Alvarado L."/>
            <person name="Arachchi H.M."/>
            <person name="Berlin A.M."/>
            <person name="Chapman S.B."/>
            <person name="Goldberg J."/>
            <person name="Griggs A."/>
            <person name="Gujja S."/>
            <person name="Hansen M."/>
            <person name="Howarth C."/>
            <person name="Imamovic A."/>
            <person name="Larimer J."/>
            <person name="McCowen C."/>
            <person name="Montmayeur A."/>
            <person name="Murphy C."/>
            <person name="Neiman D."/>
            <person name="Pearson M."/>
            <person name="Priest M."/>
            <person name="Roberts A."/>
            <person name="Saif S."/>
            <person name="Shea T."/>
            <person name="Sisk P."/>
            <person name="Sykes S."/>
            <person name="Wortman J."/>
            <person name="Nusbaum C."/>
            <person name="Birren B."/>
        </authorList>
    </citation>
    <scope>NUCLEOTIDE SEQUENCE [LARGE SCALE GENOMIC DNA]</scope>
    <source>
        <strain evidence="2 3">ATCC 43767</strain>
    </source>
</reference>
<proteinExistence type="predicted"/>
<accession>K1LY59</accession>
<comment type="caution">
    <text evidence="2">The sequence shown here is derived from an EMBL/GenBank/DDBJ whole genome shotgun (WGS) entry which is preliminary data.</text>
</comment>
<dbReference type="AlphaFoldDB" id="K1LY59"/>
<dbReference type="Proteomes" id="UP000006085">
    <property type="component" value="Unassembled WGS sequence"/>
</dbReference>
<feature type="region of interest" description="Disordered" evidence="1">
    <location>
        <begin position="76"/>
        <end position="97"/>
    </location>
</feature>
<dbReference type="EMBL" id="AGYA01000021">
    <property type="protein sequence ID" value="EKB57007.1"/>
    <property type="molecule type" value="Genomic_DNA"/>
</dbReference>
<sequence length="209" mass="22714">MKNLLRILFLILCLFVQTQNLLYAQQPIQRLEKNTSAGVGELFGDSGVKSISTNYPISEIIHITTPPPGKIIIKGNADSGNNNHSGAGKKSTQELPAGQDYTIIDSNGNIWAVDENGNITQNGKLAEGGASNTDNTNGVDSNGLATTITANHPNYNNYIDQKIDNIVLNNKGDLEASFDDFLEFTQDLKKRINIEVIKGDNIINNISIK</sequence>
<dbReference type="RefSeq" id="WP_002663130.1">
    <property type="nucleotide sequence ID" value="NZ_JH932293.1"/>
</dbReference>
<dbReference type="OrthoDB" id="1521695at2"/>
<name>K1LY59_9FLAO</name>
<keyword evidence="3" id="KW-1185">Reference proteome</keyword>
<dbReference type="HOGENOM" id="CLU_1313412_0_0_10"/>
<evidence type="ECO:0000256" key="1">
    <source>
        <dbReference type="SAM" id="MobiDB-lite"/>
    </source>
</evidence>